<keyword evidence="4" id="KW-0808">Transferase</keyword>
<evidence type="ECO:0000256" key="1">
    <source>
        <dbReference type="ARBA" id="ARBA00004533"/>
    </source>
</evidence>
<keyword evidence="5" id="KW-0472">Membrane</keyword>
<comment type="caution">
    <text evidence="7">The sequence shown here is derived from an EMBL/GenBank/DDBJ whole genome shotgun (WGS) entry which is preliminary data.</text>
</comment>
<comment type="subcellular location">
    <subcellularLocation>
        <location evidence="1">Cell inner membrane</location>
    </subcellularLocation>
</comment>
<proteinExistence type="predicted"/>
<evidence type="ECO:0000313" key="7">
    <source>
        <dbReference type="EMBL" id="MBU3826549.1"/>
    </source>
</evidence>
<dbReference type="GO" id="GO:0016746">
    <property type="term" value="F:acyltransferase activity"/>
    <property type="evidence" value="ECO:0007669"/>
    <property type="project" value="UniProtKB-KW"/>
</dbReference>
<evidence type="ECO:0000256" key="6">
    <source>
        <dbReference type="ARBA" id="ARBA00023315"/>
    </source>
</evidence>
<gene>
    <name evidence="7" type="ORF">IAA31_03565</name>
</gene>
<dbReference type="InterPro" id="IPR004960">
    <property type="entry name" value="LipA_acyltrans"/>
</dbReference>
<protein>
    <recommendedName>
        <fullName evidence="9">Lipid A biosynthesis acyltransferase</fullName>
    </recommendedName>
</protein>
<evidence type="ECO:0000313" key="8">
    <source>
        <dbReference type="Proteomes" id="UP000824150"/>
    </source>
</evidence>
<evidence type="ECO:0000256" key="3">
    <source>
        <dbReference type="ARBA" id="ARBA00022519"/>
    </source>
</evidence>
<dbReference type="GO" id="GO:0009247">
    <property type="term" value="P:glycolipid biosynthetic process"/>
    <property type="evidence" value="ECO:0007669"/>
    <property type="project" value="UniProtKB-ARBA"/>
</dbReference>
<organism evidence="7 8">
    <name type="scientific">Candidatus Anaerobiospirillum merdipullorum</name>
    <dbReference type="NCBI Taxonomy" id="2838450"/>
    <lineage>
        <taxon>Bacteria</taxon>
        <taxon>Pseudomonadati</taxon>
        <taxon>Pseudomonadota</taxon>
        <taxon>Gammaproteobacteria</taxon>
        <taxon>Aeromonadales</taxon>
        <taxon>Succinivibrionaceae</taxon>
        <taxon>Anaerobiospirillum</taxon>
    </lineage>
</organism>
<accession>A0A9E2NTN8</accession>
<dbReference type="AlphaFoldDB" id="A0A9E2NTN8"/>
<dbReference type="GO" id="GO:0005886">
    <property type="term" value="C:plasma membrane"/>
    <property type="evidence" value="ECO:0007669"/>
    <property type="project" value="UniProtKB-SubCell"/>
</dbReference>
<reference evidence="7" key="2">
    <citation type="submission" date="2021-04" db="EMBL/GenBank/DDBJ databases">
        <authorList>
            <person name="Gilroy R."/>
        </authorList>
    </citation>
    <scope>NUCLEOTIDE SEQUENCE</scope>
    <source>
        <strain evidence="7">687</strain>
    </source>
</reference>
<name>A0A9E2NTN8_9GAMM</name>
<dbReference type="EMBL" id="JAHLFG010000037">
    <property type="protein sequence ID" value="MBU3826549.1"/>
    <property type="molecule type" value="Genomic_DNA"/>
</dbReference>
<evidence type="ECO:0000256" key="4">
    <source>
        <dbReference type="ARBA" id="ARBA00022679"/>
    </source>
</evidence>
<evidence type="ECO:0008006" key="9">
    <source>
        <dbReference type="Google" id="ProtNLM"/>
    </source>
</evidence>
<keyword evidence="6" id="KW-0012">Acyltransferase</keyword>
<sequence>MKSSHQNARWVQEREMPGMYGMRLTMRLQRLLGRRFCALLLYPIVAAYYPFARAARQASQHYAQHLQHTAQAQGINLPHFSSYCHILHFARAMLDKLNAWQGLLHVGRDLLYTPGSRELLDEICDKGQGCLVLTSHLGNIEACRALIEEHRHIVLNAVVFEHNAQGFAQVMAHYVPKSRLNLIDAATVGPELAISLADKLSRGEWLAIAADRLPPHGAERCLQANFLGATAAFAQGPFVLAQLFDVPVVQLFGCRQGKHIYFSALPLARQKVTRRSERLAAQQALCQAYCANLEQMALRYPYEWFNFFDFWQPVDGGVHASHRTPSH</sequence>
<evidence type="ECO:0000256" key="5">
    <source>
        <dbReference type="ARBA" id="ARBA00023136"/>
    </source>
</evidence>
<dbReference type="CDD" id="cd07984">
    <property type="entry name" value="LPLAT_LABLAT-like"/>
    <property type="match status" value="1"/>
</dbReference>
<dbReference type="PANTHER" id="PTHR30606">
    <property type="entry name" value="LIPID A BIOSYNTHESIS LAUROYL ACYLTRANSFERASE"/>
    <property type="match status" value="1"/>
</dbReference>
<dbReference type="PANTHER" id="PTHR30606:SF9">
    <property type="entry name" value="LIPID A BIOSYNTHESIS LAUROYLTRANSFERASE"/>
    <property type="match status" value="1"/>
</dbReference>
<reference evidence="7" key="1">
    <citation type="journal article" date="2021" name="PeerJ">
        <title>Extensive microbial diversity within the chicken gut microbiome revealed by metagenomics and culture.</title>
        <authorList>
            <person name="Gilroy R."/>
            <person name="Ravi A."/>
            <person name="Getino M."/>
            <person name="Pursley I."/>
            <person name="Horton D.L."/>
            <person name="Alikhan N.F."/>
            <person name="Baker D."/>
            <person name="Gharbi K."/>
            <person name="Hall N."/>
            <person name="Watson M."/>
            <person name="Adriaenssens E.M."/>
            <person name="Foster-Nyarko E."/>
            <person name="Jarju S."/>
            <person name="Secka A."/>
            <person name="Antonio M."/>
            <person name="Oren A."/>
            <person name="Chaudhuri R.R."/>
            <person name="La Ragione R."/>
            <person name="Hildebrand F."/>
            <person name="Pallen M.J."/>
        </authorList>
    </citation>
    <scope>NUCLEOTIDE SEQUENCE</scope>
    <source>
        <strain evidence="7">687</strain>
    </source>
</reference>
<keyword evidence="2" id="KW-1003">Cell membrane</keyword>
<dbReference type="Proteomes" id="UP000824150">
    <property type="component" value="Unassembled WGS sequence"/>
</dbReference>
<keyword evidence="3" id="KW-0997">Cell inner membrane</keyword>
<evidence type="ECO:0000256" key="2">
    <source>
        <dbReference type="ARBA" id="ARBA00022475"/>
    </source>
</evidence>